<evidence type="ECO:0000256" key="4">
    <source>
        <dbReference type="ARBA" id="ARBA00022728"/>
    </source>
</evidence>
<keyword evidence="9" id="KW-1185">Reference proteome</keyword>
<evidence type="ECO:0000313" key="9">
    <source>
        <dbReference type="Proteomes" id="UP001217089"/>
    </source>
</evidence>
<dbReference type="InterPro" id="IPR005037">
    <property type="entry name" value="PRP38"/>
</dbReference>
<evidence type="ECO:0000256" key="3">
    <source>
        <dbReference type="ARBA" id="ARBA00022664"/>
    </source>
</evidence>
<proteinExistence type="inferred from homology"/>
<organism evidence="8 9">
    <name type="scientific">Tegillarca granosa</name>
    <name type="common">Malaysian cockle</name>
    <name type="synonym">Anadara granosa</name>
    <dbReference type="NCBI Taxonomy" id="220873"/>
    <lineage>
        <taxon>Eukaryota</taxon>
        <taxon>Metazoa</taxon>
        <taxon>Spiralia</taxon>
        <taxon>Lophotrochozoa</taxon>
        <taxon>Mollusca</taxon>
        <taxon>Bivalvia</taxon>
        <taxon>Autobranchia</taxon>
        <taxon>Pteriomorphia</taxon>
        <taxon>Arcoida</taxon>
        <taxon>Arcoidea</taxon>
        <taxon>Arcidae</taxon>
        <taxon>Tegillarca</taxon>
    </lineage>
</organism>
<evidence type="ECO:0000256" key="7">
    <source>
        <dbReference type="RuleBase" id="RU367025"/>
    </source>
</evidence>
<dbReference type="Proteomes" id="UP001217089">
    <property type="component" value="Unassembled WGS sequence"/>
</dbReference>
<comment type="caution">
    <text evidence="8">The sequence shown here is derived from an EMBL/GenBank/DDBJ whole genome shotgun (WGS) entry which is preliminary data.</text>
</comment>
<accession>A0ABQ9E5N4</accession>
<comment type="subcellular location">
    <subcellularLocation>
        <location evidence="1 7">Nucleus</location>
    </subcellularLocation>
</comment>
<keyword evidence="5 7" id="KW-0508">mRNA splicing</keyword>
<evidence type="ECO:0000256" key="2">
    <source>
        <dbReference type="ARBA" id="ARBA00006164"/>
    </source>
</evidence>
<gene>
    <name evidence="8" type="ORF">KUTeg_022173</name>
</gene>
<dbReference type="Pfam" id="PF03371">
    <property type="entry name" value="PRP38"/>
    <property type="match status" value="1"/>
</dbReference>
<keyword evidence="4 7" id="KW-0747">Spliceosome</keyword>
<evidence type="ECO:0000256" key="5">
    <source>
        <dbReference type="ARBA" id="ARBA00023187"/>
    </source>
</evidence>
<evidence type="ECO:0000313" key="8">
    <source>
        <dbReference type="EMBL" id="KAJ8300654.1"/>
    </source>
</evidence>
<comment type="similarity">
    <text evidence="2 7">Belongs to the PRP38 family.</text>
</comment>
<keyword evidence="3 7" id="KW-0507">mRNA processing</keyword>
<keyword evidence="6 7" id="KW-0539">Nucleus</keyword>
<name>A0ABQ9E5N4_TEGGR</name>
<dbReference type="PANTHER" id="PTHR23142">
    <property type="entry name" value="PRE-MRNA-SPLICING FACTOR 38A-RELATED"/>
    <property type="match status" value="1"/>
</dbReference>
<comment type="function">
    <text evidence="7">Required for pre-mRNA splicing.</text>
</comment>
<dbReference type="EMBL" id="JARBDR010000919">
    <property type="protein sequence ID" value="KAJ8300654.1"/>
    <property type="molecule type" value="Genomic_DNA"/>
</dbReference>
<evidence type="ECO:0000256" key="1">
    <source>
        <dbReference type="ARBA" id="ARBA00004123"/>
    </source>
</evidence>
<sequence>MNRMAPNNSLPIWGNEKTMNLNPLILTNIQSSPYFKVNLYELKTYHEVIDEIYYKVEHLEPWEKGSRKTAGQTGMCGGVRGVGAGGIVSSAYCLLYKLFTLRLTRKQLQGLITHKDSPYIRGLGFMYIRYTQDPKDLWDWYEPYLDDEEEIDVKAGGGHQITIGEMLRQWLVKLEWYSTLFPRIPVPVQKDLVQKLKDNPPEKNNYSEPAVAAQPRHIPDGEVSFGLQHRKTTVDQDLPDVLHQEELLPDVLLTGDHDLVHLEEGYHLEDLLGSLHIGDHQGDPLLEDILHQEGHLIHHLILQRNWNENVGDKTEKKCLEVVDVGLEVEIGKRDLKVRTGHVDIQGQGHVKGILKEGLDLVKENVIKKGNHLPEVENILMEKLNHCAFYSLFKAL</sequence>
<protein>
    <recommendedName>
        <fullName evidence="7">Pre-mRNA-splicing factor 38</fullName>
    </recommendedName>
</protein>
<reference evidence="8 9" key="1">
    <citation type="submission" date="2022-12" db="EMBL/GenBank/DDBJ databases">
        <title>Chromosome-level genome of Tegillarca granosa.</title>
        <authorList>
            <person name="Kim J."/>
        </authorList>
    </citation>
    <scope>NUCLEOTIDE SEQUENCE [LARGE SCALE GENOMIC DNA]</scope>
    <source>
        <strain evidence="8">Teg-2019</strain>
        <tissue evidence="8">Adductor muscle</tissue>
    </source>
</reference>
<evidence type="ECO:0000256" key="6">
    <source>
        <dbReference type="ARBA" id="ARBA00023242"/>
    </source>
</evidence>